<evidence type="ECO:0000256" key="2">
    <source>
        <dbReference type="ARBA" id="ARBA00022475"/>
    </source>
</evidence>
<accession>M0ML97</accession>
<keyword evidence="3 6" id="KW-0812">Transmembrane</keyword>
<keyword evidence="4 6" id="KW-1133">Transmembrane helix</keyword>
<keyword evidence="9" id="KW-1185">Reference proteome</keyword>
<dbReference type="Proteomes" id="UP000011607">
    <property type="component" value="Unassembled WGS sequence"/>
</dbReference>
<dbReference type="InterPro" id="IPR027379">
    <property type="entry name" value="CLS_N"/>
</dbReference>
<comment type="subcellular location">
    <subcellularLocation>
        <location evidence="1">Cell membrane</location>
        <topology evidence="1">Multi-pass membrane protein</topology>
    </subcellularLocation>
</comment>
<evidence type="ECO:0000259" key="7">
    <source>
        <dbReference type="Pfam" id="PF13396"/>
    </source>
</evidence>
<reference evidence="8 9" key="1">
    <citation type="journal article" date="2014" name="PLoS Genet.">
        <title>Phylogenetically driven sequencing of extremely halophilic archaea reveals strategies for static and dynamic osmo-response.</title>
        <authorList>
            <person name="Becker E.A."/>
            <person name="Seitzer P.M."/>
            <person name="Tritt A."/>
            <person name="Larsen D."/>
            <person name="Krusor M."/>
            <person name="Yao A.I."/>
            <person name="Wu D."/>
            <person name="Madern D."/>
            <person name="Eisen J.A."/>
            <person name="Darling A.E."/>
            <person name="Facciotti M.T."/>
        </authorList>
    </citation>
    <scope>NUCLEOTIDE SEQUENCE [LARGE SCALE GENOMIC DNA]</scope>
    <source>
        <strain evidence="8 9">JCM 10879</strain>
    </source>
</reference>
<evidence type="ECO:0000256" key="3">
    <source>
        <dbReference type="ARBA" id="ARBA00022692"/>
    </source>
</evidence>
<gene>
    <name evidence="8" type="ORF">C446_01318</name>
</gene>
<evidence type="ECO:0000313" key="9">
    <source>
        <dbReference type="Proteomes" id="UP000011607"/>
    </source>
</evidence>
<dbReference type="Pfam" id="PF13396">
    <property type="entry name" value="PLDc_N"/>
    <property type="match status" value="1"/>
</dbReference>
<dbReference type="EMBL" id="AOMA01000009">
    <property type="protein sequence ID" value="EMA46467.1"/>
    <property type="molecule type" value="Genomic_DNA"/>
</dbReference>
<sequence length="78" mass="8371">MPSLTVAAAAGGIGLLLFVAFTIAYLALVAWTYADAQQNSEHPAFLWTIVVFLAPILGLVLYLILGRGRAGPATRHRY</sequence>
<protein>
    <recommendedName>
        <fullName evidence="7">Cardiolipin synthase N-terminal domain-containing protein</fullName>
    </recommendedName>
</protein>
<name>M0ML97_9EURY</name>
<organism evidence="8 9">
    <name type="scientific">Halobiforma nitratireducens JCM 10879</name>
    <dbReference type="NCBI Taxonomy" id="1227454"/>
    <lineage>
        <taxon>Archaea</taxon>
        <taxon>Methanobacteriati</taxon>
        <taxon>Methanobacteriota</taxon>
        <taxon>Stenosarchaea group</taxon>
        <taxon>Halobacteria</taxon>
        <taxon>Halobacteriales</taxon>
        <taxon>Natrialbaceae</taxon>
        <taxon>Halobiforma</taxon>
    </lineage>
</organism>
<dbReference type="RefSeq" id="WP_006671236.1">
    <property type="nucleotide sequence ID" value="NZ_AOMA01000009.1"/>
</dbReference>
<dbReference type="GO" id="GO:0005886">
    <property type="term" value="C:plasma membrane"/>
    <property type="evidence" value="ECO:0007669"/>
    <property type="project" value="UniProtKB-SubCell"/>
</dbReference>
<evidence type="ECO:0000256" key="1">
    <source>
        <dbReference type="ARBA" id="ARBA00004651"/>
    </source>
</evidence>
<evidence type="ECO:0000256" key="4">
    <source>
        <dbReference type="ARBA" id="ARBA00022989"/>
    </source>
</evidence>
<comment type="caution">
    <text evidence="8">The sequence shown here is derived from an EMBL/GenBank/DDBJ whole genome shotgun (WGS) entry which is preliminary data.</text>
</comment>
<evidence type="ECO:0000313" key="8">
    <source>
        <dbReference type="EMBL" id="EMA46467.1"/>
    </source>
</evidence>
<keyword evidence="2" id="KW-1003">Cell membrane</keyword>
<feature type="domain" description="Cardiolipin synthase N-terminal" evidence="7">
    <location>
        <begin position="30"/>
        <end position="67"/>
    </location>
</feature>
<keyword evidence="5 6" id="KW-0472">Membrane</keyword>
<feature type="transmembrane region" description="Helical" evidence="6">
    <location>
        <begin position="45"/>
        <end position="65"/>
    </location>
</feature>
<dbReference type="OrthoDB" id="206116at2157"/>
<evidence type="ECO:0000256" key="6">
    <source>
        <dbReference type="SAM" id="Phobius"/>
    </source>
</evidence>
<dbReference type="AlphaFoldDB" id="M0ML97"/>
<evidence type="ECO:0000256" key="5">
    <source>
        <dbReference type="ARBA" id="ARBA00023136"/>
    </source>
</evidence>
<feature type="transmembrane region" description="Helical" evidence="6">
    <location>
        <begin position="7"/>
        <end position="33"/>
    </location>
</feature>
<dbReference type="eggNOG" id="arCOG08126">
    <property type="taxonomic scope" value="Archaea"/>
</dbReference>
<proteinExistence type="predicted"/>
<dbReference type="STRING" id="1227454.C446_01318"/>